<reference evidence="1 2" key="1">
    <citation type="submission" date="2016-10" db="EMBL/GenBank/DDBJ databases">
        <authorList>
            <person name="Varghese N."/>
            <person name="Submissions S."/>
        </authorList>
    </citation>
    <scope>NUCLEOTIDE SEQUENCE [LARGE SCALE GENOMIC DNA]</scope>
    <source>
        <strain evidence="1 2">DSM 21822</strain>
    </source>
</reference>
<dbReference type="OrthoDB" id="9134102at2"/>
<organism evidence="1 2">
    <name type="scientific">Neomesorhizobium albiziae</name>
    <dbReference type="NCBI Taxonomy" id="335020"/>
    <lineage>
        <taxon>Bacteria</taxon>
        <taxon>Pseudomonadati</taxon>
        <taxon>Pseudomonadota</taxon>
        <taxon>Alphaproteobacteria</taxon>
        <taxon>Hyphomicrobiales</taxon>
        <taxon>Phyllobacteriaceae</taxon>
        <taxon>Neomesorhizobium</taxon>
    </lineage>
</organism>
<evidence type="ECO:0000313" key="1">
    <source>
        <dbReference type="EMBL" id="SFL24480.1"/>
    </source>
</evidence>
<dbReference type="EMBL" id="FOSL01000081">
    <property type="protein sequence ID" value="SFL24480.1"/>
    <property type="molecule type" value="Genomic_DNA"/>
</dbReference>
<dbReference type="Proteomes" id="UP000323300">
    <property type="component" value="Unassembled WGS sequence"/>
</dbReference>
<protein>
    <submittedName>
        <fullName evidence="1">Uncharacterized protein</fullName>
    </submittedName>
</protein>
<sequence length="158" mass="16876">MVHILEVERGLKCGCICPGCDRRLVARTKAVKVVPHFAPYGPACGGAPETALHKLAKQIVADSLTLVVPKRIAIHDAVERALPGATDIKLESARIEYNDADGIVPDLYVTVKGHVKCSLTPASLQSFCRTFRTLSLDQANLVQSALTPASAEDDLDCG</sequence>
<proteinExistence type="predicted"/>
<dbReference type="AlphaFoldDB" id="A0A1I4G4R2"/>
<accession>A0A1I4G4R2</accession>
<evidence type="ECO:0000313" key="2">
    <source>
        <dbReference type="Proteomes" id="UP000323300"/>
    </source>
</evidence>
<keyword evidence="2" id="KW-1185">Reference proteome</keyword>
<name>A0A1I4G4R2_9HYPH</name>
<dbReference type="RefSeq" id="WP_149764794.1">
    <property type="nucleotide sequence ID" value="NZ_BSPE01000064.1"/>
</dbReference>
<gene>
    <name evidence="1" type="ORF">SAMN04488498_1812</name>
</gene>